<accession>A0ABS5XPX9</accession>
<dbReference type="PANTHER" id="PTHR48098:SF1">
    <property type="entry name" value="DIACYLGLYCEROL ACYLTRANSFERASE_MYCOLYLTRANSFERASE AG85A"/>
    <property type="match status" value="1"/>
</dbReference>
<keyword evidence="1" id="KW-0472">Membrane</keyword>
<dbReference type="Pfam" id="PF00756">
    <property type="entry name" value="Esterase"/>
    <property type="match status" value="1"/>
</dbReference>
<dbReference type="Proteomes" id="UP000740605">
    <property type="component" value="Unassembled WGS sequence"/>
</dbReference>
<dbReference type="InterPro" id="IPR050583">
    <property type="entry name" value="Mycobacterial_A85_antigen"/>
</dbReference>
<feature type="transmembrane region" description="Helical" evidence="1">
    <location>
        <begin position="12"/>
        <end position="29"/>
    </location>
</feature>
<keyword evidence="1" id="KW-1133">Transmembrane helix</keyword>
<evidence type="ECO:0000313" key="3">
    <source>
        <dbReference type="Proteomes" id="UP000740605"/>
    </source>
</evidence>
<name>A0ABS5XPX9_9MICO</name>
<feature type="transmembrane region" description="Helical" evidence="1">
    <location>
        <begin position="98"/>
        <end position="119"/>
    </location>
</feature>
<sequence>MLAIPVIDGPVPWILLALSAVILVCLVARRWSGRQVIGTVIAALAGAAIAASAVLVADETDAFGMRLPTFVLFTSIAAFAAVGVAVASLWAPGWWRKILAVLGVVVFAATGAILVNAQFGINPTLGSIFGIEPDENTPLPHTDGTAAPAPKQPLYETWTPPPGMPATGTIGSRVIPATISGFDARPAGIYLPPAALVDNPPALPVILFMMGQPGNPDASYIGKALDEYAAKNRGLAPIAVVADQVGTADVDTACADSKAYGNAMTYITKDVVSWMKANLHIIDDARYWAIGGYSNGGSCAITLAAKHPDMWKNVMDVSGEPFPGSEEIDAVIADVYNGDQAAFEASKPVAILAAHPGEYSGMTAAFTAGGGDPAYMAAAEMVSAAAREAGMTVSYDVIPGAGHVGDAVTVGMQITVGKMFPALGLTAP</sequence>
<organism evidence="2 3">
    <name type="scientific">Microbacterium flavum</name>
    <dbReference type="NCBI Taxonomy" id="415216"/>
    <lineage>
        <taxon>Bacteria</taxon>
        <taxon>Bacillati</taxon>
        <taxon>Actinomycetota</taxon>
        <taxon>Actinomycetes</taxon>
        <taxon>Micrococcales</taxon>
        <taxon>Microbacteriaceae</taxon>
        <taxon>Microbacterium</taxon>
    </lineage>
</organism>
<comment type="caution">
    <text evidence="2">The sequence shown here is derived from an EMBL/GenBank/DDBJ whole genome shotgun (WGS) entry which is preliminary data.</text>
</comment>
<reference evidence="2 3" key="1">
    <citation type="submission" date="2021-03" db="EMBL/GenBank/DDBJ databases">
        <title>Microbacterium pauli sp. nov., isolated from microfiltered milk.</title>
        <authorList>
            <person name="Bellassi P."/>
            <person name="Fontana A."/>
            <person name="Callegari M.L."/>
            <person name="Lorenzo M."/>
            <person name="Cappa F."/>
        </authorList>
    </citation>
    <scope>NUCLEOTIDE SEQUENCE [LARGE SCALE GENOMIC DNA]</scope>
    <source>
        <strain evidence="2 3">DSM 18909</strain>
    </source>
</reference>
<dbReference type="PANTHER" id="PTHR48098">
    <property type="entry name" value="ENTEROCHELIN ESTERASE-RELATED"/>
    <property type="match status" value="1"/>
</dbReference>
<evidence type="ECO:0000313" key="2">
    <source>
        <dbReference type="EMBL" id="MBT8796501.1"/>
    </source>
</evidence>
<keyword evidence="1" id="KW-0812">Transmembrane</keyword>
<gene>
    <name evidence="2" type="ORF">J0P97_00215</name>
</gene>
<dbReference type="SUPFAM" id="SSF53474">
    <property type="entry name" value="alpha/beta-Hydrolases"/>
    <property type="match status" value="1"/>
</dbReference>
<dbReference type="EMBL" id="JAFLHG010000001">
    <property type="protein sequence ID" value="MBT8796501.1"/>
    <property type="molecule type" value="Genomic_DNA"/>
</dbReference>
<feature type="transmembrane region" description="Helical" evidence="1">
    <location>
        <begin position="36"/>
        <end position="57"/>
    </location>
</feature>
<protein>
    <submittedName>
        <fullName evidence="2">Esterase</fullName>
    </submittedName>
</protein>
<feature type="transmembrane region" description="Helical" evidence="1">
    <location>
        <begin position="69"/>
        <end position="91"/>
    </location>
</feature>
<evidence type="ECO:0000256" key="1">
    <source>
        <dbReference type="SAM" id="Phobius"/>
    </source>
</evidence>
<dbReference type="InterPro" id="IPR029058">
    <property type="entry name" value="AB_hydrolase_fold"/>
</dbReference>
<dbReference type="Gene3D" id="3.40.50.1820">
    <property type="entry name" value="alpha/beta hydrolase"/>
    <property type="match status" value="1"/>
</dbReference>
<keyword evidence="3" id="KW-1185">Reference proteome</keyword>
<proteinExistence type="predicted"/>
<dbReference type="InterPro" id="IPR000801">
    <property type="entry name" value="Esterase-like"/>
</dbReference>